<dbReference type="SMART" id="SM01360">
    <property type="entry name" value="A2M"/>
    <property type="match status" value="1"/>
</dbReference>
<dbReference type="KEGG" id="lby:Lbys_2553"/>
<dbReference type="InterPro" id="IPR008930">
    <property type="entry name" value="Terpenoid_cyclase/PrenylTrfase"/>
</dbReference>
<dbReference type="Pfam" id="PF00207">
    <property type="entry name" value="A2M"/>
    <property type="match status" value="1"/>
</dbReference>
<dbReference type="HOGENOM" id="CLU_001849_0_0_10"/>
<dbReference type="STRING" id="649349.Lbys_2553"/>
<dbReference type="SMART" id="SM01359">
    <property type="entry name" value="A2M_N_2"/>
    <property type="match status" value="1"/>
</dbReference>
<evidence type="ECO:0000256" key="1">
    <source>
        <dbReference type="ARBA" id="ARBA00010556"/>
    </source>
</evidence>
<dbReference type="Proteomes" id="UP000007435">
    <property type="component" value="Chromosome"/>
</dbReference>
<feature type="domain" description="Alpha-2-macroglobulin bait region" evidence="2">
    <location>
        <begin position="834"/>
        <end position="965"/>
    </location>
</feature>
<dbReference type="Pfam" id="PF17973">
    <property type="entry name" value="bMG10"/>
    <property type="match status" value="1"/>
</dbReference>
<accession>E4RYZ6</accession>
<keyword evidence="5" id="KW-1185">Reference proteome</keyword>
<dbReference type="EMBL" id="CP002305">
    <property type="protein sequence ID" value="ADQ18215.1"/>
    <property type="molecule type" value="Genomic_DNA"/>
</dbReference>
<dbReference type="InterPro" id="IPR047565">
    <property type="entry name" value="Alpha-macroglob_thiol-ester_cl"/>
</dbReference>
<gene>
    <name evidence="4" type="ordered locus">Lbys_2553</name>
</gene>
<dbReference type="OrthoDB" id="9767116at2"/>
<dbReference type="InterPro" id="IPR001599">
    <property type="entry name" value="Macroglobln_a2"/>
</dbReference>
<dbReference type="PANTHER" id="PTHR40094:SF1">
    <property type="entry name" value="UBIQUITIN DOMAIN-CONTAINING PROTEIN"/>
    <property type="match status" value="1"/>
</dbReference>
<dbReference type="Gene3D" id="1.50.10.20">
    <property type="match status" value="1"/>
</dbReference>
<organism evidence="4 5">
    <name type="scientific">Leadbetterella byssophila (strain DSM 17132 / JCM 16389 / KACC 11308 / NBRC 106382 / 4M15)</name>
    <dbReference type="NCBI Taxonomy" id="649349"/>
    <lineage>
        <taxon>Bacteria</taxon>
        <taxon>Pseudomonadati</taxon>
        <taxon>Bacteroidota</taxon>
        <taxon>Cytophagia</taxon>
        <taxon>Cytophagales</taxon>
        <taxon>Leadbetterellaceae</taxon>
        <taxon>Leadbetterella</taxon>
    </lineage>
</organism>
<evidence type="ECO:0000259" key="2">
    <source>
        <dbReference type="SMART" id="SM01359"/>
    </source>
</evidence>
<dbReference type="InterPro" id="IPR011625">
    <property type="entry name" value="A2M_N_BRD"/>
</dbReference>
<reference evidence="4 5" key="2">
    <citation type="journal article" date="2011" name="Stand. Genomic Sci.">
        <title>Complete genome sequence of Leadbetterella byssophila type strain (4M15).</title>
        <authorList>
            <person name="Abt B."/>
            <person name="Teshima H."/>
            <person name="Lucas S."/>
            <person name="Lapidus A."/>
            <person name="Del Rio T.G."/>
            <person name="Nolan M."/>
            <person name="Tice H."/>
            <person name="Cheng J.F."/>
            <person name="Pitluck S."/>
            <person name="Liolios K."/>
            <person name="Pagani I."/>
            <person name="Ivanova N."/>
            <person name="Mavromatis K."/>
            <person name="Pati A."/>
            <person name="Tapia R."/>
            <person name="Han C."/>
            <person name="Goodwin L."/>
            <person name="Chen A."/>
            <person name="Palaniappan K."/>
            <person name="Land M."/>
            <person name="Hauser L."/>
            <person name="Chang Y.J."/>
            <person name="Jeffries C.D."/>
            <person name="Rohde M."/>
            <person name="Goker M."/>
            <person name="Tindall B.J."/>
            <person name="Detter J.C."/>
            <person name="Woyke T."/>
            <person name="Bristow J."/>
            <person name="Eisen J.A."/>
            <person name="Markowitz V."/>
            <person name="Hugenholtz P."/>
            <person name="Klenk H.P."/>
            <person name="Kyrpides N.C."/>
        </authorList>
    </citation>
    <scope>NUCLEOTIDE SEQUENCE [LARGE SCALE GENOMIC DNA]</scope>
    <source>
        <strain evidence="5">DSM 17132 / JCM 16389 / KACC 11308 / NBRC 106382 / 4M15</strain>
    </source>
</reference>
<sequence>MRYLTFILLIISHMSIAQNLDSLWKPIEKNIEAEKYQSASKDLEAFIPLARKQNHIPYLGKALFYQAQVHLNNTETTFPDFLHSFKKETDAQTGVNHLVFKMLLAKLYNSFQMHNNISTLETEEDTQLWSREQLQENIQKITTEVLAQKGLLITEPSQKWEMLLEQNNKPLLLKVQTTLWEIVVVEAAKLLKKPELLTELILEKQAKGDTDAYVFFKNYSLQNHQLAEINELTKIESRFKYDIYRRLAHLYYSREDNPKKALEYISEFPDDPFMINLTKNIKNQDFQINAEEFVSPNLAIPLQISHKNIKQLQVRVFAFPQSPADHPLQNLLQNKSTFVEKLTSSYKLVDQYSIVLKSFDDYKHHRTIAAGKPLKNGSYLLLFSSDSDFKENIEYLLLQVSNYHLFNDGNIRAVNRETGKPLAKKSIEIYSLKNNKLKKISTVQTDKDGLAKYDLQHHHYLKLPDESVYYKNRNYNYTESSVKEVDYYKVFTDRSIYRPGQLVHFKIIGYRQKDTQVDLLKKTKIKVSLFDSNRQLASEQHFTTNDWGSTNGTFSLPTGGNTGHYSIAVNGYTQQSIRVEEYKRPKFQVNIHIPQQVIAFGRDVKIEGAAESYAGATLFQAKGEYTIYRQNYHPFWRRGAVDENVPVASGNFTTNDQGKFDFSFQPKGDSLSTYRYKVEVRITDQNGETQSSSEYFNVSAKKIFFSATAPTPSTIRITGVNIQGDSLPFKAHVEIYSLKAPSRPLRNSPLSMDYALYDKSSFVKLFPHEPYLDELLPSKWEQEKRLVEKDINDNTTISLPASFKGGYVRVKIQSPGEPEHIENIYLEGTDLSLLDVKKNKEVYRKGEVAKLNFNSSADDMVLYIRIESGEKRIEEKTLALKNGKATLQFPIQYDLDYHVHYSYTKYNTSASASLRLPTAEKKIEILRSTYRNKIRPGDKETWTITLKGQNIEGLSAMYDASLDALYNHQWPSSGFNPYIAIKHRYSAINYLHGMTYTEPLLRIDLPDTYYLNTEPLTFHISRALLEWAAPRNRYKLFGVVNAQAKMDAAPVALAEEALMDPEEAIETPYIRKNLNETAFFYPTLQADKDRNLQISFTAPESLTEWKWMSYLHSPDLNWAYMEERIKTQKELMVTPNFPRFLRNGDHLRLSAKIDNLSAESLRGEAKILVKDPITEKLVFSLKPLPFQLESNKSTDVAWEFEVPKGIEALNISIIAATSTFSDGEETTLPVLSQKILVTEALSLSVREGDSKSLNFDKLPKIKPYKLTFELHANPLWNAIFALPYLLEYPYDCAEQVFSKLFANRISQVLLTSHPRIKTVFDLWNKNALSPLQTNEELKNILLEETPWLRDGKNEVEQQKRIALLFDLNRMSQEQNVALSKLKDLQLSSGGFPWFAGGKANFYISSHILSGLGSLKKYEAELTGTEQIIKSLIKYLDREMETEDHYLKAHYFYARSFFAKEYPLSSKLDSIKTKFYSDLKINELSLQGQVLVALAQARWGEVKTAKGILELLKEQAVNHEESGMYWKKNQGGWFWYQAPIETQALLIEAFDEILDDQHAVEAMKVWLIKSKRAQQWPSTKSTTLAVKALLMHGKSLIGTESGVLAQIGEEKFDGASTTAGYLKKTWNADEIKSEMSTLKLEKSSAGIAWANAYWQYFEDRDKVSAAANGVSIKKGIYLKDKGTNVLKEITQSSPIKVGDQVIIRLILEVGQDMEFVHIKDYRAAGFEPVNVLSSYKYQNGIYYYESTRDVATHFFADYIKKGKYVFEYELNANNAGSYSNGIAQLQNMYAPEFSAHSEGTRVLIRF</sequence>
<comment type="similarity">
    <text evidence="1">Belongs to the protease inhibitor I39 (alpha-2-macroglobulin) family. Bacterial alpha-2-macroglobulin subfamily.</text>
</comment>
<proteinExistence type="inferred from homology"/>
<dbReference type="InterPro" id="IPR051802">
    <property type="entry name" value="YfhM-like"/>
</dbReference>
<dbReference type="GO" id="GO:0004866">
    <property type="term" value="F:endopeptidase inhibitor activity"/>
    <property type="evidence" value="ECO:0007669"/>
    <property type="project" value="InterPro"/>
</dbReference>
<feature type="domain" description="Alpha-2-macroglobulin" evidence="3">
    <location>
        <begin position="1077"/>
        <end position="1167"/>
    </location>
</feature>
<protein>
    <submittedName>
        <fullName evidence="4">Alpha-2-macroglobulin domain protein</fullName>
    </submittedName>
</protein>
<evidence type="ECO:0000259" key="3">
    <source>
        <dbReference type="SMART" id="SM01360"/>
    </source>
</evidence>
<dbReference type="Pfam" id="PF01835">
    <property type="entry name" value="MG2"/>
    <property type="match status" value="1"/>
</dbReference>
<dbReference type="InterPro" id="IPR041246">
    <property type="entry name" value="Bact_MG10"/>
</dbReference>
<dbReference type="SMART" id="SM01419">
    <property type="entry name" value="Thiol-ester_cl"/>
    <property type="match status" value="1"/>
</dbReference>
<evidence type="ECO:0000313" key="4">
    <source>
        <dbReference type="EMBL" id="ADQ18215.1"/>
    </source>
</evidence>
<evidence type="ECO:0000313" key="5">
    <source>
        <dbReference type="Proteomes" id="UP000007435"/>
    </source>
</evidence>
<dbReference type="Gene3D" id="2.60.40.1930">
    <property type="match status" value="1"/>
</dbReference>
<dbReference type="SUPFAM" id="SSF48239">
    <property type="entry name" value="Terpenoid cyclases/Protein prenyltransferases"/>
    <property type="match status" value="1"/>
</dbReference>
<reference key="1">
    <citation type="submission" date="2010-11" db="EMBL/GenBank/DDBJ databases">
        <title>The complete genome of Leadbetterella byssophila DSM 17132.</title>
        <authorList>
            <consortium name="US DOE Joint Genome Institute (JGI-PGF)"/>
            <person name="Lucas S."/>
            <person name="Copeland A."/>
            <person name="Lapidus A."/>
            <person name="Glavina del Rio T."/>
            <person name="Dalin E."/>
            <person name="Tice H."/>
            <person name="Bruce D."/>
            <person name="Goodwin L."/>
            <person name="Pitluck S."/>
            <person name="Kyrpides N."/>
            <person name="Mavromatis K."/>
            <person name="Ivanova N."/>
            <person name="Teshima H."/>
            <person name="Brettin T."/>
            <person name="Detter J.C."/>
            <person name="Han C."/>
            <person name="Tapia R."/>
            <person name="Land M."/>
            <person name="Hauser L."/>
            <person name="Markowitz V."/>
            <person name="Cheng J.-F."/>
            <person name="Hugenholtz P."/>
            <person name="Woyke T."/>
            <person name="Wu D."/>
            <person name="Tindall B."/>
            <person name="Pomrenke H.G."/>
            <person name="Brambilla E."/>
            <person name="Klenk H.-P."/>
            <person name="Eisen J.A."/>
        </authorList>
    </citation>
    <scope>NUCLEOTIDE SEQUENCE [LARGE SCALE GENOMIC DNA]</scope>
    <source>
        <strain>DSM 17132</strain>
    </source>
</reference>
<dbReference type="InterPro" id="IPR002890">
    <property type="entry name" value="MG2"/>
</dbReference>
<dbReference type="eggNOG" id="COG2373">
    <property type="taxonomic scope" value="Bacteria"/>
</dbReference>
<name>E4RYZ6_LEAB4</name>
<dbReference type="PANTHER" id="PTHR40094">
    <property type="entry name" value="ALPHA-2-MACROGLOBULIN HOMOLOG"/>
    <property type="match status" value="1"/>
</dbReference>